<evidence type="ECO:0000313" key="1">
    <source>
        <dbReference type="EMBL" id="SHL67177.1"/>
    </source>
</evidence>
<proteinExistence type="predicted"/>
<keyword evidence="2" id="KW-1185">Reference proteome</keyword>
<gene>
    <name evidence="1" type="ORF">SAMN05444484_102174</name>
</gene>
<sequence>MKKIIIYISTLVLFIQSCQNKDKSQLKNNPIVKADSSKAKEVDPNISNKEQIELVKNFMKWYINNSNVLNNFDTIGGGPMDAQENEEAKNYYVDFSKVEKYIEELKKSGFLADVFLKNEKQIFIEGDKYFKKNPENDSPPFGFDYDRFFFTQESLEDVLPNIEKSKYLVNQKNDSISEVRFYLPMTGVNYKYTLKKINARWVIEKIDSEQRP</sequence>
<evidence type="ECO:0000313" key="2">
    <source>
        <dbReference type="Proteomes" id="UP000184028"/>
    </source>
</evidence>
<name>A0A1M7CJ41_9FLAO</name>
<dbReference type="OrthoDB" id="648623at2"/>
<dbReference type="RefSeq" id="WP_068841631.1">
    <property type="nucleotide sequence ID" value="NZ_FRBT01000002.1"/>
</dbReference>
<reference evidence="2" key="1">
    <citation type="submission" date="2016-11" db="EMBL/GenBank/DDBJ databases">
        <authorList>
            <person name="Varghese N."/>
            <person name="Submissions S."/>
        </authorList>
    </citation>
    <scope>NUCLEOTIDE SEQUENCE [LARGE SCALE GENOMIC DNA]</scope>
    <source>
        <strain evidence="2">DSM 24724</strain>
    </source>
</reference>
<dbReference type="EMBL" id="FRBT01000002">
    <property type="protein sequence ID" value="SHL67177.1"/>
    <property type="molecule type" value="Genomic_DNA"/>
</dbReference>
<dbReference type="PROSITE" id="PS51257">
    <property type="entry name" value="PROKAR_LIPOPROTEIN"/>
    <property type="match status" value="1"/>
</dbReference>
<accession>A0A1M7CJ41</accession>
<dbReference type="Proteomes" id="UP000184028">
    <property type="component" value="Unassembled WGS sequence"/>
</dbReference>
<protein>
    <recommendedName>
        <fullName evidence="3">DUF3828 domain-containing protein</fullName>
    </recommendedName>
</protein>
<dbReference type="STRING" id="946677.SAMN05444484_102174"/>
<evidence type="ECO:0008006" key="3">
    <source>
        <dbReference type="Google" id="ProtNLM"/>
    </source>
</evidence>
<dbReference type="AlphaFoldDB" id="A0A1M7CJ41"/>
<organism evidence="1 2">
    <name type="scientific">Flavobacterium chilense</name>
    <dbReference type="NCBI Taxonomy" id="946677"/>
    <lineage>
        <taxon>Bacteria</taxon>
        <taxon>Pseudomonadati</taxon>
        <taxon>Bacteroidota</taxon>
        <taxon>Flavobacteriia</taxon>
        <taxon>Flavobacteriales</taxon>
        <taxon>Flavobacteriaceae</taxon>
        <taxon>Flavobacterium</taxon>
    </lineage>
</organism>